<dbReference type="SUPFAM" id="SSF51713">
    <property type="entry name" value="tRNA-guanine transglycosylase"/>
    <property type="match status" value="2"/>
</dbReference>
<evidence type="ECO:0000313" key="3">
    <source>
        <dbReference type="EMBL" id="KIL63703.1"/>
    </source>
</evidence>
<dbReference type="HOGENOM" id="CLU_019834_0_0_1"/>
<dbReference type="Proteomes" id="UP000054549">
    <property type="component" value="Unassembled WGS sequence"/>
</dbReference>
<evidence type="ECO:0000313" key="4">
    <source>
        <dbReference type="Proteomes" id="UP000054549"/>
    </source>
</evidence>
<dbReference type="AlphaFoldDB" id="A0A0C2X4Q9"/>
<proteinExistence type="predicted"/>
<evidence type="ECO:0000259" key="2">
    <source>
        <dbReference type="Pfam" id="PF01702"/>
    </source>
</evidence>
<dbReference type="EMBL" id="KN818256">
    <property type="protein sequence ID" value="KIL63703.1"/>
    <property type="molecule type" value="Genomic_DNA"/>
</dbReference>
<dbReference type="STRING" id="946122.A0A0C2X4Q9"/>
<dbReference type="Pfam" id="PF01702">
    <property type="entry name" value="TGT"/>
    <property type="match status" value="1"/>
</dbReference>
<sequence>MTIRDPSDGRDMPPNGNNHISACCLRGVRKINATEWRSYVLACQPDVVVALSDIPFTKPPYSQKRLTKAIDRTIRWLADMLRPIPLTDGVSDRPVYRPNVLVHMAGGTSMLARRVFSDSLSEKLHGKEAEQVAPLRCLDEGVIGYTFDLVPLRLSFRADTRKVADDGGPSDNQESSANSPPAWESVLEDATSSVSTEQLLPFIHASLEPLPTSKLRIVNTAASPHEMLRLIQSAGIDLFDAHFAQRAAQIGIALDFAFPAPHGLSHAYTAAVLRRRDNGKLDIGHNLYDSRYSLDFSCFASCFSPASNLSSTSTSEAPPLICSCLACSPVSPGTRICHSSPNLEAELEPESSTEAYRPPHTRAYIHHLLHTHEMSAHSLLVMHNLTILDAFFAGVRKTIAASDTGNDVFGREVERFVARYDEDMVIFQEASVNWRDVDLVRGKGRLERERKKQALMDGSALVEDE</sequence>
<feature type="region of interest" description="Disordered" evidence="1">
    <location>
        <begin position="162"/>
        <end position="188"/>
    </location>
</feature>
<evidence type="ECO:0000256" key="1">
    <source>
        <dbReference type="SAM" id="MobiDB-lite"/>
    </source>
</evidence>
<dbReference type="InterPro" id="IPR002616">
    <property type="entry name" value="tRNA_ribo_trans-like"/>
</dbReference>
<dbReference type="GO" id="GO:0006400">
    <property type="term" value="P:tRNA modification"/>
    <property type="evidence" value="ECO:0007669"/>
    <property type="project" value="InterPro"/>
</dbReference>
<name>A0A0C2X4Q9_AMAMK</name>
<dbReference type="OrthoDB" id="27601at2759"/>
<dbReference type="PANTHER" id="PTHR46064:SF1">
    <property type="entry name" value="QUEUINE TRNA-RIBOSYLTRANSFERASE ACCESSORY SUBUNIT 2"/>
    <property type="match status" value="1"/>
</dbReference>
<keyword evidence="4" id="KW-1185">Reference proteome</keyword>
<dbReference type="InParanoid" id="A0A0C2X4Q9"/>
<reference evidence="3 4" key="1">
    <citation type="submission" date="2014-04" db="EMBL/GenBank/DDBJ databases">
        <title>Evolutionary Origins and Diversification of the Mycorrhizal Mutualists.</title>
        <authorList>
            <consortium name="DOE Joint Genome Institute"/>
            <consortium name="Mycorrhizal Genomics Consortium"/>
            <person name="Kohler A."/>
            <person name="Kuo A."/>
            <person name="Nagy L.G."/>
            <person name="Floudas D."/>
            <person name="Copeland A."/>
            <person name="Barry K.W."/>
            <person name="Cichocki N."/>
            <person name="Veneault-Fourrey C."/>
            <person name="LaButti K."/>
            <person name="Lindquist E.A."/>
            <person name="Lipzen A."/>
            <person name="Lundell T."/>
            <person name="Morin E."/>
            <person name="Murat C."/>
            <person name="Riley R."/>
            <person name="Ohm R."/>
            <person name="Sun H."/>
            <person name="Tunlid A."/>
            <person name="Henrissat B."/>
            <person name="Grigoriev I.V."/>
            <person name="Hibbett D.S."/>
            <person name="Martin F."/>
        </authorList>
    </citation>
    <scope>NUCLEOTIDE SEQUENCE [LARGE SCALE GENOMIC DNA]</scope>
    <source>
        <strain evidence="3 4">Koide BX008</strain>
    </source>
</reference>
<dbReference type="PANTHER" id="PTHR46064">
    <property type="entry name" value="QUEUINE TRNA-RIBOSYLTRANSFERASE ACCESSORY SUBUNIT 2"/>
    <property type="match status" value="1"/>
</dbReference>
<feature type="compositionally biased region" description="Polar residues" evidence="1">
    <location>
        <begin position="170"/>
        <end position="179"/>
    </location>
</feature>
<dbReference type="InterPro" id="IPR050852">
    <property type="entry name" value="Queuine_tRNA-ribosyltrfase"/>
</dbReference>
<gene>
    <name evidence="3" type="ORF">M378DRAFT_654729</name>
</gene>
<accession>A0A0C2X4Q9</accession>
<protein>
    <recommendedName>
        <fullName evidence="2">tRNA-guanine(15) transglycosylase-like domain-containing protein</fullName>
    </recommendedName>
</protein>
<dbReference type="InterPro" id="IPR036511">
    <property type="entry name" value="TGT-like_sf"/>
</dbReference>
<feature type="domain" description="tRNA-guanine(15) transglycosylase-like" evidence="2">
    <location>
        <begin position="196"/>
        <end position="403"/>
    </location>
</feature>
<organism evidence="3 4">
    <name type="scientific">Amanita muscaria (strain Koide BX008)</name>
    <dbReference type="NCBI Taxonomy" id="946122"/>
    <lineage>
        <taxon>Eukaryota</taxon>
        <taxon>Fungi</taxon>
        <taxon>Dikarya</taxon>
        <taxon>Basidiomycota</taxon>
        <taxon>Agaricomycotina</taxon>
        <taxon>Agaricomycetes</taxon>
        <taxon>Agaricomycetidae</taxon>
        <taxon>Agaricales</taxon>
        <taxon>Pluteineae</taxon>
        <taxon>Amanitaceae</taxon>
        <taxon>Amanita</taxon>
    </lineage>
</organism>
<dbReference type="Gene3D" id="3.20.20.105">
    <property type="entry name" value="Queuine tRNA-ribosyltransferase-like"/>
    <property type="match status" value="1"/>
</dbReference>